<keyword evidence="3" id="KW-1185">Reference proteome</keyword>
<feature type="chain" id="PRO_5017998441" description="Lipoprotein" evidence="1">
    <location>
        <begin position="19"/>
        <end position="80"/>
    </location>
</feature>
<keyword evidence="1" id="KW-0732">Signal</keyword>
<feature type="signal peptide" evidence="1">
    <location>
        <begin position="1"/>
        <end position="18"/>
    </location>
</feature>
<name>A0A3P2A3P9_9NEIS</name>
<evidence type="ECO:0000313" key="2">
    <source>
        <dbReference type="EMBL" id="RRD90067.1"/>
    </source>
</evidence>
<dbReference type="RefSeq" id="WP_124794913.1">
    <property type="nucleotide sequence ID" value="NZ_CAMIGD010000065.1"/>
</dbReference>
<dbReference type="OrthoDB" id="8613893at2"/>
<reference evidence="2 3" key="1">
    <citation type="submission" date="2018-11" db="EMBL/GenBank/DDBJ databases">
        <title>Genomes From Bacteria Associated with the Canine Oral Cavity: a Test Case for Automated Genome-Based Taxonomic Assignment.</title>
        <authorList>
            <person name="Coil D.A."/>
            <person name="Jospin G."/>
            <person name="Darling A.E."/>
            <person name="Wallis C."/>
            <person name="Davis I.J."/>
            <person name="Harris S."/>
            <person name="Eisen J.A."/>
            <person name="Holcombe L.J."/>
            <person name="O'Flynn C."/>
        </authorList>
    </citation>
    <scope>NUCLEOTIDE SEQUENCE [LARGE SCALE GENOMIC DNA]</scope>
    <source>
        <strain evidence="2 3">COT-280</strain>
    </source>
</reference>
<accession>A0A3P2A3P9</accession>
<evidence type="ECO:0008006" key="4">
    <source>
        <dbReference type="Google" id="ProtNLM"/>
    </source>
</evidence>
<proteinExistence type="predicted"/>
<comment type="caution">
    <text evidence="2">The sequence shown here is derived from an EMBL/GenBank/DDBJ whole genome shotgun (WGS) entry which is preliminary data.</text>
</comment>
<dbReference type="AlphaFoldDB" id="A0A3P2A3P9"/>
<dbReference type="STRING" id="1121352.GCA_000620925_00039"/>
<dbReference type="PROSITE" id="PS51257">
    <property type="entry name" value="PROKAR_LIPOPROTEIN"/>
    <property type="match status" value="1"/>
</dbReference>
<gene>
    <name evidence="2" type="ORF">EII21_06495</name>
</gene>
<dbReference type="EMBL" id="RQYC01000008">
    <property type="protein sequence ID" value="RRD90067.1"/>
    <property type="molecule type" value="Genomic_DNA"/>
</dbReference>
<sequence length="80" mass="8510">MKTKLLILMAVSSLTACANTMQGAVKDGSANLKTASDWVENNRDSIDAAAAQTGEWLKKGGNLIGRGMEKTGEVLQEITR</sequence>
<evidence type="ECO:0000313" key="3">
    <source>
        <dbReference type="Proteomes" id="UP000269923"/>
    </source>
</evidence>
<protein>
    <recommendedName>
        <fullName evidence="4">Lipoprotein</fullName>
    </recommendedName>
</protein>
<organism evidence="2 3">
    <name type="scientific">Conchiformibius steedae</name>
    <dbReference type="NCBI Taxonomy" id="153493"/>
    <lineage>
        <taxon>Bacteria</taxon>
        <taxon>Pseudomonadati</taxon>
        <taxon>Pseudomonadota</taxon>
        <taxon>Betaproteobacteria</taxon>
        <taxon>Neisseriales</taxon>
        <taxon>Neisseriaceae</taxon>
        <taxon>Conchiformibius</taxon>
    </lineage>
</organism>
<evidence type="ECO:0000256" key="1">
    <source>
        <dbReference type="SAM" id="SignalP"/>
    </source>
</evidence>
<dbReference type="Proteomes" id="UP000269923">
    <property type="component" value="Unassembled WGS sequence"/>
</dbReference>